<feature type="domain" description="2Fe-2S ferredoxin-type" evidence="28">
    <location>
        <begin position="34"/>
        <end position="127"/>
    </location>
</feature>
<dbReference type="GO" id="GO:0051537">
    <property type="term" value="F:2 iron, 2 sulfur cluster binding"/>
    <property type="evidence" value="ECO:0007669"/>
    <property type="project" value="UniProtKB-KW"/>
</dbReference>
<comment type="similarity">
    <text evidence="4">Belongs to the NqrF family.</text>
</comment>
<dbReference type="SUPFAM" id="SSF52343">
    <property type="entry name" value="Ferredoxin reductase-like, C-terminal NADP-linked domain"/>
    <property type="match status" value="1"/>
</dbReference>
<keyword evidence="27" id="KW-1133">Transmembrane helix</keyword>
<comment type="catalytic activity">
    <reaction evidence="26">
        <text>a ubiquinone + n Na(+)(in) + NADH + H(+) = a ubiquinol + n Na(+)(out) + NAD(+)</text>
        <dbReference type="Rhea" id="RHEA:47748"/>
        <dbReference type="Rhea" id="RHEA-COMP:9565"/>
        <dbReference type="Rhea" id="RHEA-COMP:9566"/>
        <dbReference type="ChEBI" id="CHEBI:15378"/>
        <dbReference type="ChEBI" id="CHEBI:16389"/>
        <dbReference type="ChEBI" id="CHEBI:17976"/>
        <dbReference type="ChEBI" id="CHEBI:29101"/>
        <dbReference type="ChEBI" id="CHEBI:57540"/>
        <dbReference type="ChEBI" id="CHEBI:57945"/>
        <dbReference type="EC" id="7.2.1.1"/>
    </reaction>
</comment>
<keyword evidence="13" id="KW-0479">Metal-binding</keyword>
<dbReference type="Pfam" id="PF00970">
    <property type="entry name" value="FAD_binding_6"/>
    <property type="match status" value="1"/>
</dbReference>
<evidence type="ECO:0000256" key="4">
    <source>
        <dbReference type="ARBA" id="ARBA00005570"/>
    </source>
</evidence>
<keyword evidence="31" id="KW-1185">Reference proteome</keyword>
<dbReference type="SUPFAM" id="SSF63380">
    <property type="entry name" value="Riboflavin synthase domain-like"/>
    <property type="match status" value="1"/>
</dbReference>
<dbReference type="Gene3D" id="3.40.50.80">
    <property type="entry name" value="Nucleotide-binding domain of ferredoxin-NADP reductase (FNR) module"/>
    <property type="match status" value="1"/>
</dbReference>
<dbReference type="InterPro" id="IPR039261">
    <property type="entry name" value="FNR_nucleotide-bd"/>
</dbReference>
<dbReference type="Gene3D" id="2.40.30.10">
    <property type="entry name" value="Translation factors"/>
    <property type="match status" value="1"/>
</dbReference>
<comment type="function">
    <text evidence="2">NQR complex catalyzes the reduction of ubiquinone-1 to ubiquinol by two successive reactions, coupled with the transport of Na(+) ions from the cytoplasm to the periplasm. The first step is catalyzed by NqrF, which accepts electrons from NADH and reduces ubiquinone-1 to ubisemiquinone by a one-electron transfer pathway.</text>
</comment>
<dbReference type="GO" id="GO:0016655">
    <property type="term" value="F:oxidoreductase activity, acting on NAD(P)H, quinone or similar compound as acceptor"/>
    <property type="evidence" value="ECO:0007669"/>
    <property type="project" value="InterPro"/>
</dbReference>
<evidence type="ECO:0000256" key="23">
    <source>
        <dbReference type="ARBA" id="ARBA00023201"/>
    </source>
</evidence>
<keyword evidence="22 27" id="KW-0472">Membrane</keyword>
<dbReference type="InterPro" id="IPR001041">
    <property type="entry name" value="2Fe-2S_ferredoxin-type"/>
</dbReference>
<gene>
    <name evidence="30" type="primary">nqrF</name>
    <name evidence="30" type="ORF">PSM7751_02252</name>
</gene>
<comment type="cofactor">
    <cofactor evidence="1">
        <name>FAD</name>
        <dbReference type="ChEBI" id="CHEBI:57692"/>
    </cofactor>
</comment>
<keyword evidence="12" id="KW-0001">2Fe-2S</keyword>
<comment type="subcellular location">
    <subcellularLocation>
        <location evidence="3">Cell inner membrane</location>
    </subcellularLocation>
</comment>
<dbReference type="OrthoDB" id="9806195at2"/>
<keyword evidence="11" id="KW-0285">Flavoprotein</keyword>
<keyword evidence="20" id="KW-0406">Ion transport</keyword>
<evidence type="ECO:0000256" key="11">
    <source>
        <dbReference type="ARBA" id="ARBA00022630"/>
    </source>
</evidence>
<evidence type="ECO:0000259" key="28">
    <source>
        <dbReference type="PROSITE" id="PS51085"/>
    </source>
</evidence>
<evidence type="ECO:0000256" key="17">
    <source>
        <dbReference type="ARBA" id="ARBA00023014"/>
    </source>
</evidence>
<keyword evidence="14" id="KW-0274">FAD</keyword>
<keyword evidence="10" id="KW-0997">Cell inner membrane</keyword>
<dbReference type="InterPro" id="IPR012675">
    <property type="entry name" value="Beta-grasp_dom_sf"/>
</dbReference>
<sequence length="410" mass="43990">MTDEILLASLIVVLLVVGLTLGLLLARRRLVPQGGITITVNGTKEIEAHRSDRLLGVLHGAGIGIPAGCGGSGTCGLCRVVVEGEGAGEAGATERGILSAAERKAGKRLACQTQLRGPCSVTVPEDFLSGGGGFDCTVVSNRMMAPLIRELVLELPKGHDFNFRAGGFMQLNAPAYSLDFADMPVDETFRAAWHQARWYSLTSEIDDQVTRAYSIASRPEDTAAGRVVFNIRLAVPPAGREEEIPPGQVSSWLFARQPGDVVEVSGPFGEIHVQDTTSDMVFIGGGVGMAPLRAMIHEQIGAGTTRKMRYFYGARSVADLFYVEEFNAIAEAHPNFDWTPALSDPAPGDRWTGATGFIHETVMRAMQGHPAPEDCEYYLCGPPVMISAVLATLERLGVEPENIYKDDFGA</sequence>
<proteinExistence type="inferred from homology"/>
<keyword evidence="18" id="KW-0520">NAD</keyword>
<dbReference type="GO" id="GO:0046872">
    <property type="term" value="F:metal ion binding"/>
    <property type="evidence" value="ECO:0007669"/>
    <property type="project" value="UniProtKB-KW"/>
</dbReference>
<dbReference type="EMBL" id="FWFN01000004">
    <property type="protein sequence ID" value="SLN47635.1"/>
    <property type="molecule type" value="Genomic_DNA"/>
</dbReference>
<evidence type="ECO:0000256" key="20">
    <source>
        <dbReference type="ARBA" id="ARBA00023065"/>
    </source>
</evidence>
<evidence type="ECO:0000256" key="15">
    <source>
        <dbReference type="ARBA" id="ARBA00022967"/>
    </source>
</evidence>
<evidence type="ECO:0000256" key="8">
    <source>
        <dbReference type="ARBA" id="ARBA00022448"/>
    </source>
</evidence>
<dbReference type="CDD" id="cd00207">
    <property type="entry name" value="fer2"/>
    <property type="match status" value="1"/>
</dbReference>
<feature type="transmembrane region" description="Helical" evidence="27">
    <location>
        <begin position="6"/>
        <end position="26"/>
    </location>
</feature>
<dbReference type="Proteomes" id="UP000193963">
    <property type="component" value="Unassembled WGS sequence"/>
</dbReference>
<evidence type="ECO:0000313" key="30">
    <source>
        <dbReference type="EMBL" id="SLN47635.1"/>
    </source>
</evidence>
<name>A0A1X6ZCZ6_9RHOB</name>
<dbReference type="InterPro" id="IPR036010">
    <property type="entry name" value="2Fe-2S_ferredoxin-like_sf"/>
</dbReference>
<dbReference type="InterPro" id="IPR001433">
    <property type="entry name" value="OxRdtase_FAD/NAD-bd"/>
</dbReference>
<keyword evidence="17" id="KW-0411">Iron-sulfur</keyword>
<keyword evidence="8" id="KW-0813">Transport</keyword>
<keyword evidence="9" id="KW-1003">Cell membrane</keyword>
<dbReference type="Pfam" id="PF00111">
    <property type="entry name" value="Fer2"/>
    <property type="match status" value="1"/>
</dbReference>
<protein>
    <recommendedName>
        <fullName evidence="7">Na(+)-translocating NADH-quinone reductase subunit F</fullName>
        <ecNumber evidence="6">7.2.1.1</ecNumber>
    </recommendedName>
    <alternativeName>
        <fullName evidence="25">NQR complex subunit F</fullName>
    </alternativeName>
    <alternativeName>
        <fullName evidence="24">NQR-1 subunit F</fullName>
    </alternativeName>
</protein>
<evidence type="ECO:0000256" key="25">
    <source>
        <dbReference type="ARBA" id="ARBA00030787"/>
    </source>
</evidence>
<evidence type="ECO:0000259" key="29">
    <source>
        <dbReference type="PROSITE" id="PS51384"/>
    </source>
</evidence>
<dbReference type="GO" id="GO:0005886">
    <property type="term" value="C:plasma membrane"/>
    <property type="evidence" value="ECO:0007669"/>
    <property type="project" value="UniProtKB-SubCell"/>
</dbReference>
<evidence type="ECO:0000256" key="2">
    <source>
        <dbReference type="ARBA" id="ARBA00002972"/>
    </source>
</evidence>
<dbReference type="Gene3D" id="3.10.20.30">
    <property type="match status" value="1"/>
</dbReference>
<dbReference type="GO" id="GO:0006814">
    <property type="term" value="P:sodium ion transport"/>
    <property type="evidence" value="ECO:0007669"/>
    <property type="project" value="UniProtKB-KW"/>
</dbReference>
<evidence type="ECO:0000256" key="16">
    <source>
        <dbReference type="ARBA" id="ARBA00023004"/>
    </source>
</evidence>
<dbReference type="PANTHER" id="PTHR43644">
    <property type="entry name" value="NA(+)-TRANSLOCATING NADH-QUINONE REDUCTASE SUBUNIT"/>
    <property type="match status" value="1"/>
</dbReference>
<keyword evidence="19" id="KW-0915">Sodium</keyword>
<evidence type="ECO:0000256" key="10">
    <source>
        <dbReference type="ARBA" id="ARBA00022519"/>
    </source>
</evidence>
<evidence type="ECO:0000256" key="13">
    <source>
        <dbReference type="ARBA" id="ARBA00022723"/>
    </source>
</evidence>
<evidence type="ECO:0000256" key="1">
    <source>
        <dbReference type="ARBA" id="ARBA00001974"/>
    </source>
</evidence>
<dbReference type="PANTHER" id="PTHR43644:SF1">
    <property type="entry name" value="NAD(P)H-FLAVIN REDUCTASE"/>
    <property type="match status" value="1"/>
</dbReference>
<dbReference type="InterPro" id="IPR008333">
    <property type="entry name" value="Cbr1-like_FAD-bd_dom"/>
</dbReference>
<organism evidence="30 31">
    <name type="scientific">Pseudooceanicola marinus</name>
    <dbReference type="NCBI Taxonomy" id="396013"/>
    <lineage>
        <taxon>Bacteria</taxon>
        <taxon>Pseudomonadati</taxon>
        <taxon>Pseudomonadota</taxon>
        <taxon>Alphaproteobacteria</taxon>
        <taxon>Rhodobacterales</taxon>
        <taxon>Paracoccaceae</taxon>
        <taxon>Pseudooceanicola</taxon>
    </lineage>
</organism>
<dbReference type="EC" id="7.2.1.1" evidence="6"/>
<evidence type="ECO:0000256" key="26">
    <source>
        <dbReference type="ARBA" id="ARBA00048891"/>
    </source>
</evidence>
<evidence type="ECO:0000256" key="21">
    <source>
        <dbReference type="ARBA" id="ARBA00023075"/>
    </source>
</evidence>
<evidence type="ECO:0000256" key="9">
    <source>
        <dbReference type="ARBA" id="ARBA00022475"/>
    </source>
</evidence>
<keyword evidence="27" id="KW-0812">Transmembrane</keyword>
<accession>A0A1X6ZCZ6</accession>
<dbReference type="InterPro" id="IPR001709">
    <property type="entry name" value="Flavoprot_Pyr_Nucl_cyt_Rdtase"/>
</dbReference>
<evidence type="ECO:0000256" key="6">
    <source>
        <dbReference type="ARBA" id="ARBA00013099"/>
    </source>
</evidence>
<dbReference type="InterPro" id="IPR017927">
    <property type="entry name" value="FAD-bd_FR_type"/>
</dbReference>
<comment type="subunit">
    <text evidence="5">Composed of six subunits; NqrA, NqrB, NqrC, NqrD, NqrE and NqrF.</text>
</comment>
<evidence type="ECO:0000256" key="3">
    <source>
        <dbReference type="ARBA" id="ARBA00004533"/>
    </source>
</evidence>
<keyword evidence="16" id="KW-0408">Iron</keyword>
<evidence type="ECO:0000256" key="19">
    <source>
        <dbReference type="ARBA" id="ARBA00023053"/>
    </source>
</evidence>
<dbReference type="NCBIfam" id="TIGR01941">
    <property type="entry name" value="nqrF"/>
    <property type="match status" value="1"/>
</dbReference>
<dbReference type="InterPro" id="IPR010205">
    <property type="entry name" value="NqrF"/>
</dbReference>
<evidence type="ECO:0000256" key="24">
    <source>
        <dbReference type="ARBA" id="ARBA00030032"/>
    </source>
</evidence>
<dbReference type="PRINTS" id="PR00371">
    <property type="entry name" value="FPNCR"/>
</dbReference>
<keyword evidence="23" id="KW-0739">Sodium transport</keyword>
<dbReference type="PROSITE" id="PS51085">
    <property type="entry name" value="2FE2S_FER_2"/>
    <property type="match status" value="1"/>
</dbReference>
<evidence type="ECO:0000256" key="14">
    <source>
        <dbReference type="ARBA" id="ARBA00022827"/>
    </source>
</evidence>
<dbReference type="SUPFAM" id="SSF54292">
    <property type="entry name" value="2Fe-2S ferredoxin-like"/>
    <property type="match status" value="1"/>
</dbReference>
<feature type="domain" description="FAD-binding FR-type" evidence="29">
    <location>
        <begin position="131"/>
        <end position="274"/>
    </location>
</feature>
<evidence type="ECO:0000256" key="5">
    <source>
        <dbReference type="ARBA" id="ARBA00011309"/>
    </source>
</evidence>
<dbReference type="RefSeq" id="WP_085888303.1">
    <property type="nucleotide sequence ID" value="NZ_FWFN01000004.1"/>
</dbReference>
<evidence type="ECO:0000256" key="27">
    <source>
        <dbReference type="SAM" id="Phobius"/>
    </source>
</evidence>
<dbReference type="AlphaFoldDB" id="A0A1X6ZCZ6"/>
<keyword evidence="30" id="KW-0560">Oxidoreductase</keyword>
<evidence type="ECO:0000256" key="22">
    <source>
        <dbReference type="ARBA" id="ARBA00023136"/>
    </source>
</evidence>
<dbReference type="InterPro" id="IPR017938">
    <property type="entry name" value="Riboflavin_synthase-like_b-brl"/>
</dbReference>
<evidence type="ECO:0000256" key="7">
    <source>
        <dbReference type="ARBA" id="ARBA00019729"/>
    </source>
</evidence>
<reference evidence="30 31" key="1">
    <citation type="submission" date="2017-03" db="EMBL/GenBank/DDBJ databases">
        <authorList>
            <person name="Afonso C.L."/>
            <person name="Miller P.J."/>
            <person name="Scott M.A."/>
            <person name="Spackman E."/>
            <person name="Goraichik I."/>
            <person name="Dimitrov K.M."/>
            <person name="Suarez D.L."/>
            <person name="Swayne D.E."/>
        </authorList>
    </citation>
    <scope>NUCLEOTIDE SEQUENCE [LARGE SCALE GENOMIC DNA]</scope>
    <source>
        <strain evidence="30 31">CECT 7751</strain>
    </source>
</reference>
<evidence type="ECO:0000313" key="31">
    <source>
        <dbReference type="Proteomes" id="UP000193963"/>
    </source>
</evidence>
<dbReference type="Pfam" id="PF00175">
    <property type="entry name" value="NAD_binding_1"/>
    <property type="match status" value="1"/>
</dbReference>
<keyword evidence="15" id="KW-1278">Translocase</keyword>
<keyword evidence="21" id="KW-0830">Ubiquinone</keyword>
<dbReference type="CDD" id="cd06188">
    <property type="entry name" value="NADH_quinone_reductase"/>
    <property type="match status" value="1"/>
</dbReference>
<dbReference type="PROSITE" id="PS51384">
    <property type="entry name" value="FAD_FR"/>
    <property type="match status" value="1"/>
</dbReference>
<evidence type="ECO:0000256" key="18">
    <source>
        <dbReference type="ARBA" id="ARBA00023027"/>
    </source>
</evidence>
<evidence type="ECO:0000256" key="12">
    <source>
        <dbReference type="ARBA" id="ARBA00022714"/>
    </source>
</evidence>